<dbReference type="NCBIfam" id="NF006718">
    <property type="entry name" value="PRK09256.1"/>
    <property type="match status" value="1"/>
</dbReference>
<proteinExistence type="predicted"/>
<keyword evidence="4" id="KW-1185">Reference proteome</keyword>
<gene>
    <name evidence="3" type="ORF">FTUN_6488</name>
</gene>
<dbReference type="GO" id="GO:0003747">
    <property type="term" value="F:translation release factor activity"/>
    <property type="evidence" value="ECO:0007669"/>
    <property type="project" value="InterPro"/>
</dbReference>
<dbReference type="AlphaFoldDB" id="A0A6M5Z094"/>
<accession>A0A6M5Z094</accession>
<dbReference type="SUPFAM" id="SSF110916">
    <property type="entry name" value="Peptidyl-tRNA hydrolase domain-like"/>
    <property type="match status" value="1"/>
</dbReference>
<feature type="domain" description="Prokaryotic-type class I peptide chain release factors" evidence="2">
    <location>
        <begin position="7"/>
        <end position="134"/>
    </location>
</feature>
<evidence type="ECO:0000259" key="2">
    <source>
        <dbReference type="Pfam" id="PF00472"/>
    </source>
</evidence>
<dbReference type="EMBL" id="CP053452">
    <property type="protein sequence ID" value="QJW98893.1"/>
    <property type="molecule type" value="Genomic_DNA"/>
</dbReference>
<reference evidence="4" key="1">
    <citation type="submission" date="2020-05" db="EMBL/GenBank/DDBJ databases">
        <title>Frigoriglobus tundricola gen. nov., sp. nov., a psychrotolerant cellulolytic planctomycete of the family Gemmataceae with two divergent copies of 16S rRNA gene.</title>
        <authorList>
            <person name="Kulichevskaya I.S."/>
            <person name="Ivanova A.A."/>
            <person name="Naumoff D.G."/>
            <person name="Beletsky A.V."/>
            <person name="Rijpstra W.I.C."/>
            <person name="Sinninghe Damste J.S."/>
            <person name="Mardanov A.V."/>
            <person name="Ravin N.V."/>
            <person name="Dedysh S.N."/>
        </authorList>
    </citation>
    <scope>NUCLEOTIDE SEQUENCE [LARGE SCALE GENOMIC DNA]</scope>
    <source>
        <strain evidence="4">PL17</strain>
    </source>
</reference>
<dbReference type="PANTHER" id="PTHR47814:SF1">
    <property type="entry name" value="PEPTIDYL-TRNA HYDROLASE ARFB"/>
    <property type="match status" value="1"/>
</dbReference>
<protein>
    <submittedName>
        <fullName evidence="3">Peptidyl-tRNA hydrolase ArfB</fullName>
        <ecNumber evidence="3">3.1.1.29</ecNumber>
    </submittedName>
</protein>
<feature type="region of interest" description="Disordered" evidence="1">
    <location>
        <begin position="107"/>
        <end position="141"/>
    </location>
</feature>
<evidence type="ECO:0000313" key="4">
    <source>
        <dbReference type="Proteomes" id="UP000503447"/>
    </source>
</evidence>
<feature type="compositionally biased region" description="Basic residues" evidence="1">
    <location>
        <begin position="107"/>
        <end position="134"/>
    </location>
</feature>
<dbReference type="KEGG" id="ftj:FTUN_6488"/>
<organism evidence="3 4">
    <name type="scientific">Frigoriglobus tundricola</name>
    <dbReference type="NCBI Taxonomy" id="2774151"/>
    <lineage>
        <taxon>Bacteria</taxon>
        <taxon>Pseudomonadati</taxon>
        <taxon>Planctomycetota</taxon>
        <taxon>Planctomycetia</taxon>
        <taxon>Gemmatales</taxon>
        <taxon>Gemmataceae</taxon>
        <taxon>Frigoriglobus</taxon>
    </lineage>
</organism>
<dbReference type="Gene3D" id="3.30.160.20">
    <property type="match status" value="1"/>
</dbReference>
<dbReference type="PANTHER" id="PTHR47814">
    <property type="entry name" value="PEPTIDYL-TRNA HYDROLASE ARFB"/>
    <property type="match status" value="1"/>
</dbReference>
<evidence type="ECO:0000256" key="1">
    <source>
        <dbReference type="SAM" id="MobiDB-lite"/>
    </source>
</evidence>
<name>A0A6M5Z094_9BACT</name>
<dbReference type="InterPro" id="IPR000352">
    <property type="entry name" value="Pep_chain_release_fac_I"/>
</dbReference>
<keyword evidence="3" id="KW-0378">Hydrolase</keyword>
<sequence length="141" mass="15610">MFPITDTIAIPDEELEWSFARSGGPGGQNVNKVASKAVLRWRAAATTAPVPPAAMARMRATFPSRFTTEGDAVIQSQKYRDQERNKEDCLTKLAEMVRLALVEPTVRKKTKVSKGAKRRRVADKRHTSAKKQSRRVGGGDD</sequence>
<dbReference type="Proteomes" id="UP000503447">
    <property type="component" value="Chromosome"/>
</dbReference>
<dbReference type="GO" id="GO:0043022">
    <property type="term" value="F:ribosome binding"/>
    <property type="evidence" value="ECO:0007669"/>
    <property type="project" value="TreeGrafter"/>
</dbReference>
<dbReference type="RefSeq" id="WP_171473964.1">
    <property type="nucleotide sequence ID" value="NZ_CP053452.2"/>
</dbReference>
<dbReference type="GO" id="GO:0004045">
    <property type="term" value="F:peptidyl-tRNA hydrolase activity"/>
    <property type="evidence" value="ECO:0007669"/>
    <property type="project" value="UniProtKB-EC"/>
</dbReference>
<dbReference type="EC" id="3.1.1.29" evidence="3"/>
<dbReference type="Pfam" id="PF00472">
    <property type="entry name" value="RF-1"/>
    <property type="match status" value="1"/>
</dbReference>
<dbReference type="GO" id="GO:0072344">
    <property type="term" value="P:rescue of stalled ribosome"/>
    <property type="evidence" value="ECO:0007669"/>
    <property type="project" value="TreeGrafter"/>
</dbReference>
<evidence type="ECO:0000313" key="3">
    <source>
        <dbReference type="EMBL" id="QJW98893.1"/>
    </source>
</evidence>